<accession>A0A1R2C676</accession>
<name>A0A1R2C676_9CILI</name>
<keyword evidence="2" id="KW-1185">Reference proteome</keyword>
<reference evidence="1 2" key="1">
    <citation type="submission" date="2016-11" db="EMBL/GenBank/DDBJ databases">
        <title>The macronuclear genome of Stentor coeruleus: a giant cell with tiny introns.</title>
        <authorList>
            <person name="Slabodnick M."/>
            <person name="Ruby J.G."/>
            <person name="Reiff S.B."/>
            <person name="Swart E.C."/>
            <person name="Gosai S."/>
            <person name="Prabakaran S."/>
            <person name="Witkowska E."/>
            <person name="Larue G.E."/>
            <person name="Fisher S."/>
            <person name="Freeman R.M."/>
            <person name="Gunawardena J."/>
            <person name="Chu W."/>
            <person name="Stover N.A."/>
            <person name="Gregory B.D."/>
            <person name="Nowacki M."/>
            <person name="Derisi J."/>
            <person name="Roy S.W."/>
            <person name="Marshall W.F."/>
            <person name="Sood P."/>
        </authorList>
    </citation>
    <scope>NUCLEOTIDE SEQUENCE [LARGE SCALE GENOMIC DNA]</scope>
    <source>
        <strain evidence="1">WM001</strain>
    </source>
</reference>
<organism evidence="1 2">
    <name type="scientific">Stentor coeruleus</name>
    <dbReference type="NCBI Taxonomy" id="5963"/>
    <lineage>
        <taxon>Eukaryota</taxon>
        <taxon>Sar</taxon>
        <taxon>Alveolata</taxon>
        <taxon>Ciliophora</taxon>
        <taxon>Postciliodesmatophora</taxon>
        <taxon>Heterotrichea</taxon>
        <taxon>Heterotrichida</taxon>
        <taxon>Stentoridae</taxon>
        <taxon>Stentor</taxon>
    </lineage>
</organism>
<gene>
    <name evidence="1" type="ORF">SteCoe_14339</name>
</gene>
<dbReference type="Proteomes" id="UP000187209">
    <property type="component" value="Unassembled WGS sequence"/>
</dbReference>
<evidence type="ECO:0000313" key="2">
    <source>
        <dbReference type="Proteomes" id="UP000187209"/>
    </source>
</evidence>
<evidence type="ECO:0000313" key="1">
    <source>
        <dbReference type="EMBL" id="OMJ84532.1"/>
    </source>
</evidence>
<comment type="caution">
    <text evidence="1">The sequence shown here is derived from an EMBL/GenBank/DDBJ whole genome shotgun (WGS) entry which is preliminary data.</text>
</comment>
<proteinExistence type="predicted"/>
<dbReference type="EMBL" id="MPUH01000266">
    <property type="protein sequence ID" value="OMJ84532.1"/>
    <property type="molecule type" value="Genomic_DNA"/>
</dbReference>
<dbReference type="AlphaFoldDB" id="A0A1R2C676"/>
<sequence>MERLALEKRFEKRSSKDQNHTLKLPEIYKDLKYKQKTPSPPNSFTDMLKSFDPSLIKNSNSNKKRLTFPKPALKITSLRGCKSLSPKFRKQWLDNFLNTVTNWESGNKEIESVEKDRDRIRFSVAKVLKSVEYIRKNSNISLKIKNN</sequence>
<protein>
    <submittedName>
        <fullName evidence="1">Uncharacterized protein</fullName>
    </submittedName>
</protein>